<keyword evidence="4" id="KW-1185">Reference proteome</keyword>
<evidence type="ECO:0000313" key="3">
    <source>
        <dbReference type="EMBL" id="KAG2225952.1"/>
    </source>
</evidence>
<protein>
    <recommendedName>
        <fullName evidence="2">Integrase zinc-binding domain-containing protein</fullName>
    </recommendedName>
</protein>
<feature type="region of interest" description="Disordered" evidence="1">
    <location>
        <begin position="496"/>
        <end position="525"/>
    </location>
</feature>
<dbReference type="OrthoDB" id="2499658at2759"/>
<dbReference type="Proteomes" id="UP000646827">
    <property type="component" value="Unassembled WGS sequence"/>
</dbReference>
<feature type="region of interest" description="Disordered" evidence="1">
    <location>
        <begin position="576"/>
        <end position="595"/>
    </location>
</feature>
<feature type="compositionally biased region" description="Low complexity" evidence="1">
    <location>
        <begin position="323"/>
        <end position="354"/>
    </location>
</feature>
<evidence type="ECO:0000256" key="1">
    <source>
        <dbReference type="SAM" id="MobiDB-lite"/>
    </source>
</evidence>
<dbReference type="AlphaFoldDB" id="A0A8H7VNY5"/>
<evidence type="ECO:0000313" key="4">
    <source>
        <dbReference type="Proteomes" id="UP000646827"/>
    </source>
</evidence>
<proteinExistence type="predicted"/>
<reference evidence="3 4" key="1">
    <citation type="submission" date="2020-12" db="EMBL/GenBank/DDBJ databases">
        <title>Metabolic potential, ecology and presence of endohyphal bacteria is reflected in genomic diversity of Mucoromycotina.</title>
        <authorList>
            <person name="Muszewska A."/>
            <person name="Okrasinska A."/>
            <person name="Steczkiewicz K."/>
            <person name="Drgas O."/>
            <person name="Orlowska M."/>
            <person name="Perlinska-Lenart U."/>
            <person name="Aleksandrzak-Piekarczyk T."/>
            <person name="Szatraj K."/>
            <person name="Zielenkiewicz U."/>
            <person name="Pilsyk S."/>
            <person name="Malc E."/>
            <person name="Mieczkowski P."/>
            <person name="Kruszewska J.S."/>
            <person name="Biernat P."/>
            <person name="Pawlowska J."/>
        </authorList>
    </citation>
    <scope>NUCLEOTIDE SEQUENCE [LARGE SCALE GENOMIC DNA]</scope>
    <source>
        <strain evidence="3 4">CBS 142.35</strain>
    </source>
</reference>
<feature type="compositionally biased region" description="Low complexity" evidence="1">
    <location>
        <begin position="285"/>
        <end position="299"/>
    </location>
</feature>
<comment type="caution">
    <text evidence="3">The sequence shown here is derived from an EMBL/GenBank/DDBJ whole genome shotgun (WGS) entry which is preliminary data.</text>
</comment>
<dbReference type="Pfam" id="PF17921">
    <property type="entry name" value="Integrase_H2C2"/>
    <property type="match status" value="1"/>
</dbReference>
<sequence>MTTTNDDYHARPTSLPSYQYNSDSSLFNNKPRASIDLLLPTLNESAGCLYRSPFRVAPNTFSSNSFPSVPLPPPALLQQQQQQPVVDDMTGVIQQPHHQYHTNGNVGIVSPLSPPEQQGSTPCEFANSTTTILNDQDQFPRPLEFDSIVQDYLQNLSTKKRDKALVDRQRYELILQVLKDPRNTAISTAQFRFWVKKMFQLVTADKVDVVCHDNKPVAMREHIYGILVRAHREVHHGGRDKTSALVRKRYSWIPKELIARFVRHCPFCITRRNGCQSPTLVNATSTTTNSESNTTIGTNHQNHQQYPDTPPAYGIATTSETIHSSPPLLPQLLHQPSSSTSSSNYNSNNNNNMMTQQKYHSLPDMQQQTSCWNNNTNNNNQHEESQHQPWLYQTMHNSSALLYSPAFIDDASGSTPSSPFDNSYDQSPSACSIHTPTAGGNDLQHWTHSLMETNKQQHTYTSLQQQQQQQQQQAHFMNNTPYDSIKEEAYDSYDYFYPSSPTNRNNSNNTNNLYSTTNPPHSSSTIHHSIYYTTLSQQQQQQYSSFRPCLSSTSSYQEDQDDSYEYNAMLMNNNNNQQQHKHKQEDKSSVKSSPTTVAAAAAAAVVTSSSSTTPITPTYPSSTPFILSHYQQKLSHQQQDPLFSYN</sequence>
<gene>
    <name evidence="3" type="ORF">INT45_006648</name>
</gene>
<feature type="domain" description="Integrase zinc-binding" evidence="2">
    <location>
        <begin position="226"/>
        <end position="272"/>
    </location>
</feature>
<organism evidence="3 4">
    <name type="scientific">Circinella minor</name>
    <dbReference type="NCBI Taxonomy" id="1195481"/>
    <lineage>
        <taxon>Eukaryota</taxon>
        <taxon>Fungi</taxon>
        <taxon>Fungi incertae sedis</taxon>
        <taxon>Mucoromycota</taxon>
        <taxon>Mucoromycotina</taxon>
        <taxon>Mucoromycetes</taxon>
        <taxon>Mucorales</taxon>
        <taxon>Lichtheimiaceae</taxon>
        <taxon>Circinella</taxon>
    </lineage>
</organism>
<dbReference type="InterPro" id="IPR041588">
    <property type="entry name" value="Integrase_H2C2"/>
</dbReference>
<dbReference type="EMBL" id="JAEPRB010000022">
    <property type="protein sequence ID" value="KAG2225952.1"/>
    <property type="molecule type" value="Genomic_DNA"/>
</dbReference>
<evidence type="ECO:0000259" key="2">
    <source>
        <dbReference type="Pfam" id="PF17921"/>
    </source>
</evidence>
<name>A0A8H7VNY5_9FUNG</name>
<accession>A0A8H7VNY5</accession>
<feature type="region of interest" description="Disordered" evidence="1">
    <location>
        <begin position="285"/>
        <end position="354"/>
    </location>
</feature>